<keyword evidence="1" id="KW-1133">Transmembrane helix</keyword>
<feature type="transmembrane region" description="Helical" evidence="1">
    <location>
        <begin position="27"/>
        <end position="45"/>
    </location>
</feature>
<accession>K7ZU02</accession>
<feature type="transmembrane region" description="Helical" evidence="1">
    <location>
        <begin position="57"/>
        <end position="80"/>
    </location>
</feature>
<geneLocation type="mitochondrion" evidence="2"/>
<gene>
    <name evidence="2" type="primary">nd4L</name>
</gene>
<organism evidence="2">
    <name type="scientific">Bahadzia jaraguensis</name>
    <name type="common">Amphipod</name>
    <dbReference type="NCBI Taxonomy" id="1041811"/>
    <lineage>
        <taxon>Eukaryota</taxon>
        <taxon>Metazoa</taxon>
        <taxon>Ecdysozoa</taxon>
        <taxon>Arthropoda</taxon>
        <taxon>Crustacea</taxon>
        <taxon>Multicrustacea</taxon>
        <taxon>Malacostraca</taxon>
        <taxon>Eumalacostraca</taxon>
        <taxon>Peracarida</taxon>
        <taxon>Amphipoda</taxon>
        <taxon>Senticaudata</taxon>
        <taxon>Hadziida</taxon>
        <taxon>Hadzioidea</taxon>
        <taxon>Hadziidae</taxon>
        <taxon>Bahadzia</taxon>
    </lineage>
</organism>
<evidence type="ECO:0000256" key="1">
    <source>
        <dbReference type="SAM" id="Phobius"/>
    </source>
</evidence>
<proteinExistence type="predicted"/>
<evidence type="ECO:0000313" key="2">
    <source>
        <dbReference type="EMBL" id="CCB84624.1"/>
    </source>
</evidence>
<dbReference type="AlphaFoldDB" id="K7ZU02"/>
<keyword evidence="2" id="KW-0496">Mitochondrion</keyword>
<dbReference type="Gene3D" id="1.10.287.3510">
    <property type="match status" value="1"/>
</dbReference>
<protein>
    <submittedName>
        <fullName evidence="2">NADH dehydrogenase subunit 4L</fullName>
    </submittedName>
</protein>
<keyword evidence="1" id="KW-0812">Transmembrane</keyword>
<name>K7ZU02_BAHJA</name>
<reference evidence="2" key="1">
    <citation type="journal article" date="2012" name="Curr. Biol.">
        <title>Mitogenomic phylogenetic analysis supports continental-scale vicariance in subterranean thalassoid crustaceans.</title>
        <authorList>
            <person name="Bauza-Ribot M.M."/>
            <person name="Juan C."/>
            <person name="Nardi F."/>
            <person name="Oromi P."/>
            <person name="Pons J."/>
            <person name="Jaume D."/>
        </authorList>
    </citation>
    <scope>NUCLEOTIDE SEQUENCE</scope>
</reference>
<keyword evidence="1" id="KW-0472">Membrane</keyword>
<dbReference type="EMBL" id="FR872382">
    <property type="protein sequence ID" value="CCB84624.1"/>
    <property type="molecule type" value="Genomic_DNA"/>
</dbReference>
<sequence length="97" mass="11112">MEISVMWVVSLGVAMGVMKFVMNMSHLLVSLLSLEFIMLNMYWMMTMSFSELGESMFYVLYFLVLVVCESVLGLSILILMSYGYGVDFLKVFNVLMC</sequence>